<feature type="transmembrane region" description="Helical" evidence="12">
    <location>
        <begin position="333"/>
        <end position="350"/>
    </location>
</feature>
<keyword evidence="3" id="KW-0813">Transport</keyword>
<feature type="transmembrane region" description="Helical" evidence="12">
    <location>
        <begin position="525"/>
        <end position="547"/>
    </location>
</feature>
<feature type="transmembrane region" description="Helical" evidence="12">
    <location>
        <begin position="394"/>
        <end position="413"/>
    </location>
</feature>
<dbReference type="GO" id="GO:0019646">
    <property type="term" value="P:aerobic electron transport chain"/>
    <property type="evidence" value="ECO:0007669"/>
    <property type="project" value="InterPro"/>
</dbReference>
<dbReference type="Proteomes" id="UP000069205">
    <property type="component" value="Chromosome"/>
</dbReference>
<feature type="transmembrane region" description="Helical" evidence="12">
    <location>
        <begin position="222"/>
        <end position="243"/>
    </location>
</feature>
<sequence>MKTWQRSLLALGALLAVFGGVAYAQAPGAPPVEFPYTGNRTAVWIVAQLHILFAGFILGAPIFVVISEWLGYRKQDPRYDRLAKEVTKVTVILYSMTALTGGLFIFVLLATYPQFTTWLINHFFLVFAVVYPLLFIGETIVLYMYFYTWDAWKGNKKARHIALGVLLNLIGTVTLFVIDGPTSFMNTPVKAEGVSPAEFLATATLWDKIFNYSWMPLNLHRLVGNVTFGGFVAGLIAAYMYMGATKDEERSYYDWMGFVGNMIGVGALLFLPFMGYLLAYELCDYDASICPYMMADQLSMFFEMQGAMIGLIFLASNYYIWLSMKRIEGVEKVRMTILAPIVMVLLPVVMTKVLTDYPAPDPTSLVFLLPMLLAPAILGRFIPVTVSSRTVIKIGFLMVVVGNAIWMTPHGFVPTGAKLVAELELPSDWNFLALMPAKNSAAFTLVFVTVVNYIIYNRAVTQGTIVWGKIDFASQFVLIFLAFSAIWTMGLMGAVRSLLRKYFHTYNLLPDFTAESFTPTLAYSAWWITAITVVFYAVVSFAILVTLRAAQPKDHAPEGSPVPAGAK</sequence>
<evidence type="ECO:0000256" key="1">
    <source>
        <dbReference type="ARBA" id="ARBA00004651"/>
    </source>
</evidence>
<feature type="transmembrane region" description="Helical" evidence="12">
    <location>
        <begin position="124"/>
        <end position="146"/>
    </location>
</feature>
<keyword evidence="8" id="KW-0249">Electron transport</keyword>
<dbReference type="KEGG" id="nmv:NITMOv2_0732"/>
<dbReference type="GO" id="GO:0046872">
    <property type="term" value="F:metal ion binding"/>
    <property type="evidence" value="ECO:0007669"/>
    <property type="project" value="UniProtKB-KW"/>
</dbReference>
<feature type="transmembrane region" description="Helical" evidence="12">
    <location>
        <begin position="298"/>
        <end position="321"/>
    </location>
</feature>
<proteinExistence type="inferred from homology"/>
<evidence type="ECO:0000256" key="11">
    <source>
        <dbReference type="ARBA" id="ARBA00023136"/>
    </source>
</evidence>
<feature type="transmembrane region" description="Helical" evidence="12">
    <location>
        <begin position="48"/>
        <end position="70"/>
    </location>
</feature>
<evidence type="ECO:0000256" key="2">
    <source>
        <dbReference type="ARBA" id="ARBA00009819"/>
    </source>
</evidence>
<dbReference type="EMBL" id="CP011801">
    <property type="protein sequence ID" value="ALA57168.1"/>
    <property type="molecule type" value="Genomic_DNA"/>
</dbReference>
<evidence type="ECO:0000313" key="14">
    <source>
        <dbReference type="EMBL" id="ALA57168.1"/>
    </source>
</evidence>
<dbReference type="PANTHER" id="PTHR30365">
    <property type="entry name" value="CYTOCHROME D UBIQUINOL OXIDASE"/>
    <property type="match status" value="1"/>
</dbReference>
<evidence type="ECO:0000256" key="3">
    <source>
        <dbReference type="ARBA" id="ARBA00022448"/>
    </source>
</evidence>
<evidence type="ECO:0000256" key="13">
    <source>
        <dbReference type="SAM" id="SignalP"/>
    </source>
</evidence>
<dbReference type="InterPro" id="IPR002585">
    <property type="entry name" value="Cyt-d_ubiquinol_oxidase_su_1"/>
</dbReference>
<evidence type="ECO:0000256" key="5">
    <source>
        <dbReference type="ARBA" id="ARBA00022617"/>
    </source>
</evidence>
<feature type="signal peptide" evidence="13">
    <location>
        <begin position="1"/>
        <end position="24"/>
    </location>
</feature>
<dbReference type="GO" id="GO:0020037">
    <property type="term" value="F:heme binding"/>
    <property type="evidence" value="ECO:0007669"/>
    <property type="project" value="TreeGrafter"/>
</dbReference>
<organism evidence="14 15">
    <name type="scientific">Nitrospira moscoviensis</name>
    <dbReference type="NCBI Taxonomy" id="42253"/>
    <lineage>
        <taxon>Bacteria</taxon>
        <taxon>Pseudomonadati</taxon>
        <taxon>Nitrospirota</taxon>
        <taxon>Nitrospiria</taxon>
        <taxon>Nitrospirales</taxon>
        <taxon>Nitrospiraceae</taxon>
        <taxon>Nitrospira</taxon>
    </lineage>
</organism>
<keyword evidence="15" id="KW-1185">Reference proteome</keyword>
<dbReference type="Pfam" id="PF01654">
    <property type="entry name" value="Cyt_bd_oxida_I"/>
    <property type="match status" value="1"/>
</dbReference>
<accession>A0A0K2G884</accession>
<evidence type="ECO:0000256" key="4">
    <source>
        <dbReference type="ARBA" id="ARBA00022475"/>
    </source>
</evidence>
<evidence type="ECO:0000256" key="8">
    <source>
        <dbReference type="ARBA" id="ARBA00022982"/>
    </source>
</evidence>
<evidence type="ECO:0000313" key="15">
    <source>
        <dbReference type="Proteomes" id="UP000069205"/>
    </source>
</evidence>
<dbReference type="GO" id="GO:0070069">
    <property type="term" value="C:cytochrome complex"/>
    <property type="evidence" value="ECO:0007669"/>
    <property type="project" value="InterPro"/>
</dbReference>
<keyword evidence="4" id="KW-1003">Cell membrane</keyword>
<dbReference type="GO" id="GO:0005886">
    <property type="term" value="C:plasma membrane"/>
    <property type="evidence" value="ECO:0007669"/>
    <property type="project" value="UniProtKB-SubCell"/>
</dbReference>
<dbReference type="RefSeq" id="WP_053378553.1">
    <property type="nucleotide sequence ID" value="NZ_CP011801.1"/>
</dbReference>
<keyword evidence="5" id="KW-0349">Heme</keyword>
<dbReference type="PATRIC" id="fig|42253.5.peg.725"/>
<dbReference type="GO" id="GO:0009055">
    <property type="term" value="F:electron transfer activity"/>
    <property type="evidence" value="ECO:0007669"/>
    <property type="project" value="InterPro"/>
</dbReference>
<protein>
    <submittedName>
        <fullName evidence="14">Uncharacterized protein</fullName>
    </submittedName>
</protein>
<dbReference type="PANTHER" id="PTHR30365:SF14">
    <property type="entry name" value="CYTOCHROME BD MENAQUINOL OXIDASE SUBUNIT I-RELATED"/>
    <property type="match status" value="1"/>
</dbReference>
<keyword evidence="7" id="KW-0479">Metal-binding</keyword>
<feature type="transmembrane region" description="Helical" evidence="12">
    <location>
        <begin position="433"/>
        <end position="455"/>
    </location>
</feature>
<keyword evidence="6 12" id="KW-0812">Transmembrane</keyword>
<evidence type="ECO:0000256" key="7">
    <source>
        <dbReference type="ARBA" id="ARBA00022723"/>
    </source>
</evidence>
<dbReference type="AlphaFoldDB" id="A0A0K2G884"/>
<gene>
    <name evidence="14" type="ORF">NITMOv2_0732</name>
</gene>
<dbReference type="OrthoDB" id="9807042at2"/>
<evidence type="ECO:0000256" key="9">
    <source>
        <dbReference type="ARBA" id="ARBA00022989"/>
    </source>
</evidence>
<keyword evidence="9 12" id="KW-1133">Transmembrane helix</keyword>
<dbReference type="GO" id="GO:0016682">
    <property type="term" value="F:oxidoreductase activity, acting on diphenols and related substances as donors, oxygen as acceptor"/>
    <property type="evidence" value="ECO:0007669"/>
    <property type="project" value="TreeGrafter"/>
</dbReference>
<comment type="similarity">
    <text evidence="2">Belongs to the cytochrome ubiquinol oxidase subunit 1 family.</text>
</comment>
<reference evidence="14 15" key="1">
    <citation type="journal article" date="2015" name="Proc. Natl. Acad. Sci. U.S.A.">
        <title>Expanded metabolic versatility of ubiquitous nitrite-oxidizing bacteria from the genus Nitrospira.</title>
        <authorList>
            <person name="Koch H."/>
            <person name="Lucker S."/>
            <person name="Albertsen M."/>
            <person name="Kitzinger K."/>
            <person name="Herbold C."/>
            <person name="Spieck E."/>
            <person name="Nielsen P.H."/>
            <person name="Wagner M."/>
            <person name="Daims H."/>
        </authorList>
    </citation>
    <scope>NUCLEOTIDE SEQUENCE [LARGE SCALE GENOMIC DNA]</scope>
    <source>
        <strain evidence="14 15">NSP M-1</strain>
    </source>
</reference>
<feature type="transmembrane region" description="Helical" evidence="12">
    <location>
        <begin position="255"/>
        <end position="278"/>
    </location>
</feature>
<evidence type="ECO:0000256" key="10">
    <source>
        <dbReference type="ARBA" id="ARBA00023004"/>
    </source>
</evidence>
<dbReference type="STRING" id="42253.NITMOv2_0732"/>
<keyword evidence="10" id="KW-0408">Iron</keyword>
<name>A0A0K2G884_NITMO</name>
<feature type="transmembrane region" description="Helical" evidence="12">
    <location>
        <begin position="158"/>
        <end position="178"/>
    </location>
</feature>
<evidence type="ECO:0000256" key="12">
    <source>
        <dbReference type="SAM" id="Phobius"/>
    </source>
</evidence>
<comment type="subcellular location">
    <subcellularLocation>
        <location evidence="1">Cell membrane</location>
        <topology evidence="1">Multi-pass membrane protein</topology>
    </subcellularLocation>
</comment>
<evidence type="ECO:0000256" key="6">
    <source>
        <dbReference type="ARBA" id="ARBA00022692"/>
    </source>
</evidence>
<keyword evidence="11 12" id="KW-0472">Membrane</keyword>
<keyword evidence="13" id="KW-0732">Signal</keyword>
<feature type="transmembrane region" description="Helical" evidence="12">
    <location>
        <begin position="476"/>
        <end position="499"/>
    </location>
</feature>
<feature type="transmembrane region" description="Helical" evidence="12">
    <location>
        <begin position="362"/>
        <end position="382"/>
    </location>
</feature>
<feature type="chain" id="PRO_5005476787" evidence="13">
    <location>
        <begin position="25"/>
        <end position="567"/>
    </location>
</feature>
<feature type="transmembrane region" description="Helical" evidence="12">
    <location>
        <begin position="91"/>
        <end position="112"/>
    </location>
</feature>